<feature type="region of interest" description="Disordered" evidence="3">
    <location>
        <begin position="318"/>
        <end position="441"/>
    </location>
</feature>
<keyword evidence="2" id="KW-0539">Nucleus</keyword>
<feature type="compositionally biased region" description="Basic and acidic residues" evidence="3">
    <location>
        <begin position="9"/>
        <end position="21"/>
    </location>
</feature>
<dbReference type="PROSITE" id="PS51542">
    <property type="entry name" value="FYRN"/>
    <property type="match status" value="1"/>
</dbReference>
<proteinExistence type="predicted"/>
<dbReference type="SMART" id="SM00542">
    <property type="entry name" value="FYRC"/>
    <property type="match status" value="1"/>
</dbReference>
<dbReference type="SMART" id="SM00541">
    <property type="entry name" value="FYRN"/>
    <property type="match status" value="1"/>
</dbReference>
<dbReference type="InterPro" id="IPR003889">
    <property type="entry name" value="FYrich_C"/>
</dbReference>
<feature type="compositionally biased region" description="Basic and acidic residues" evidence="3">
    <location>
        <begin position="152"/>
        <end position="161"/>
    </location>
</feature>
<evidence type="ECO:0000256" key="2">
    <source>
        <dbReference type="ARBA" id="ARBA00023242"/>
    </source>
</evidence>
<dbReference type="Pfam" id="PF05965">
    <property type="entry name" value="FYRC"/>
    <property type="match status" value="1"/>
</dbReference>
<dbReference type="InterPro" id="IPR003888">
    <property type="entry name" value="FYrich_N"/>
</dbReference>
<feature type="compositionally biased region" description="Acidic residues" evidence="3">
    <location>
        <begin position="356"/>
        <end position="385"/>
    </location>
</feature>
<accession>A0ABR2VL40</accession>
<evidence type="ECO:0000313" key="5">
    <source>
        <dbReference type="Proteomes" id="UP001479436"/>
    </source>
</evidence>
<dbReference type="InterPro" id="IPR040092">
    <property type="entry name" value="TBRG1"/>
</dbReference>
<keyword evidence="5" id="KW-1185">Reference proteome</keyword>
<reference evidence="4 5" key="1">
    <citation type="submission" date="2023-04" db="EMBL/GenBank/DDBJ databases">
        <title>Genome of Basidiobolus ranarum AG-B5.</title>
        <authorList>
            <person name="Stajich J.E."/>
            <person name="Carter-House D."/>
            <person name="Gryganskyi A."/>
        </authorList>
    </citation>
    <scope>NUCLEOTIDE SEQUENCE [LARGE SCALE GENOMIC DNA]</scope>
    <source>
        <strain evidence="4 5">AG-B5</strain>
    </source>
</reference>
<evidence type="ECO:0000256" key="1">
    <source>
        <dbReference type="ARBA" id="ARBA00004123"/>
    </source>
</evidence>
<feature type="compositionally biased region" description="Acidic residues" evidence="3">
    <location>
        <begin position="427"/>
        <end position="441"/>
    </location>
</feature>
<dbReference type="PANTHER" id="PTHR22715">
    <property type="entry name" value="TRANSFORMING GROWTH FACTOR BETA REGULATED GENE 1"/>
    <property type="match status" value="1"/>
</dbReference>
<dbReference type="Gene3D" id="3.30.160.360">
    <property type="match status" value="1"/>
</dbReference>
<evidence type="ECO:0000313" key="4">
    <source>
        <dbReference type="EMBL" id="KAK9674868.1"/>
    </source>
</evidence>
<dbReference type="Pfam" id="PF05964">
    <property type="entry name" value="FYRN"/>
    <property type="match status" value="1"/>
</dbReference>
<evidence type="ECO:0000256" key="3">
    <source>
        <dbReference type="SAM" id="MobiDB-lite"/>
    </source>
</evidence>
<dbReference type="Proteomes" id="UP001479436">
    <property type="component" value="Unassembled WGS sequence"/>
</dbReference>
<dbReference type="EMBL" id="JASJQH010009933">
    <property type="protein sequence ID" value="KAK9674868.1"/>
    <property type="molecule type" value="Genomic_DNA"/>
</dbReference>
<gene>
    <name evidence="4" type="ORF">K7432_016828</name>
</gene>
<feature type="region of interest" description="Disordered" evidence="3">
    <location>
        <begin position="1"/>
        <end position="32"/>
    </location>
</feature>
<comment type="subcellular location">
    <subcellularLocation>
        <location evidence="1">Nucleus</location>
    </subcellularLocation>
</comment>
<comment type="caution">
    <text evidence="4">The sequence shown here is derived from an EMBL/GenBank/DDBJ whole genome shotgun (WGS) entry which is preliminary data.</text>
</comment>
<feature type="region of interest" description="Disordered" evidence="3">
    <location>
        <begin position="69"/>
        <end position="161"/>
    </location>
</feature>
<name>A0ABR2VL40_9FUNG</name>
<dbReference type="PANTHER" id="PTHR22715:SF0">
    <property type="entry name" value="TRANSFORMING GROWTH FACTOR BETA REGULATOR 1"/>
    <property type="match status" value="1"/>
</dbReference>
<protein>
    <submittedName>
        <fullName evidence="4">Uncharacterized protein</fullName>
    </submittedName>
</protein>
<feature type="compositionally biased region" description="Basic and acidic residues" evidence="3">
    <location>
        <begin position="109"/>
        <end position="121"/>
    </location>
</feature>
<dbReference type="PROSITE" id="PS51543">
    <property type="entry name" value="FYRC"/>
    <property type="match status" value="1"/>
</dbReference>
<organism evidence="4 5">
    <name type="scientific">Basidiobolus ranarum</name>
    <dbReference type="NCBI Taxonomy" id="34480"/>
    <lineage>
        <taxon>Eukaryota</taxon>
        <taxon>Fungi</taxon>
        <taxon>Fungi incertae sedis</taxon>
        <taxon>Zoopagomycota</taxon>
        <taxon>Entomophthoromycotina</taxon>
        <taxon>Basidiobolomycetes</taxon>
        <taxon>Basidiobolales</taxon>
        <taxon>Basidiobolaceae</taxon>
        <taxon>Basidiobolus</taxon>
    </lineage>
</organism>
<sequence>MPLATYPSIKRERSSKHKDVEPSPSPEKYKKLKQKLKEVLEEVDRLTEIVEKQERKVYRLKRENNILIERLAKLEDSDPISDASSASEPESDLSDVPLARRSPPKRKNEKVPNEKIPKESPAKASPTVNAKRKSSTATALAETAPKKRRQKRVEVKARRVQDLPKNDEGDYILPVQVGVLTVSNLGTIVHDRSTFHNERYIWPVGYTVQRSYASMVDPENQTIYVCRISDGGEGPKFHIEPEDQPDNPIIANTATGAWTTVVKAVNTIRKREHSNSASGPDYFGFSHPTIAKMIQDLPDADQCKQYIWQEFIIMAGRGPGSKKAQKSSPDGKANGKANGKTNGKIKSETSPSPPVEDGEVESDAQDQEAEQEVQQDVINFEESEPGELAVFESNVDQPRIRPTHGGKKPLSSMLGRGGGYSPISSNDDSEEGSDSESDLSD</sequence>